<proteinExistence type="predicted"/>
<feature type="compositionally biased region" description="Basic and acidic residues" evidence="1">
    <location>
        <begin position="35"/>
        <end position="62"/>
    </location>
</feature>
<comment type="caution">
    <text evidence="2">The sequence shown here is derived from an EMBL/GenBank/DDBJ whole genome shotgun (WGS) entry which is preliminary data.</text>
</comment>
<evidence type="ECO:0000313" key="2">
    <source>
        <dbReference type="EMBL" id="GGK74667.1"/>
    </source>
</evidence>
<evidence type="ECO:0000313" key="3">
    <source>
        <dbReference type="Proteomes" id="UP000614221"/>
    </source>
</evidence>
<reference evidence="2" key="2">
    <citation type="submission" date="2020-09" db="EMBL/GenBank/DDBJ databases">
        <authorList>
            <person name="Sun Q."/>
            <person name="Ohkuma M."/>
        </authorList>
    </citation>
    <scope>NUCLEOTIDE SEQUENCE</scope>
    <source>
        <strain evidence="2">JCM 19018</strain>
    </source>
</reference>
<name>A0A830EMG3_9EURY</name>
<protein>
    <submittedName>
        <fullName evidence="2">Uncharacterized protein</fullName>
    </submittedName>
</protein>
<reference evidence="2" key="1">
    <citation type="journal article" date="2014" name="Int. J. Syst. Evol. Microbiol.">
        <title>Complete genome sequence of Corynebacterium casei LMG S-19264T (=DSM 44701T), isolated from a smear-ripened cheese.</title>
        <authorList>
            <consortium name="US DOE Joint Genome Institute (JGI-PGF)"/>
            <person name="Walter F."/>
            <person name="Albersmeier A."/>
            <person name="Kalinowski J."/>
            <person name="Ruckert C."/>
        </authorList>
    </citation>
    <scope>NUCLEOTIDE SEQUENCE</scope>
    <source>
        <strain evidence="2">JCM 19018</strain>
    </source>
</reference>
<evidence type="ECO:0000256" key="1">
    <source>
        <dbReference type="SAM" id="MobiDB-lite"/>
    </source>
</evidence>
<dbReference type="EMBL" id="BMPD01000005">
    <property type="protein sequence ID" value="GGK74667.1"/>
    <property type="molecule type" value="Genomic_DNA"/>
</dbReference>
<accession>A0A830EMG3</accession>
<dbReference type="OrthoDB" id="169108at2157"/>
<feature type="region of interest" description="Disordered" evidence="1">
    <location>
        <begin position="1"/>
        <end position="75"/>
    </location>
</feature>
<dbReference type="AlphaFoldDB" id="A0A830EMG3"/>
<organism evidence="2 3">
    <name type="scientific">Haloarcula sebkhae</name>
    <dbReference type="NCBI Taxonomy" id="932660"/>
    <lineage>
        <taxon>Archaea</taxon>
        <taxon>Methanobacteriati</taxon>
        <taxon>Methanobacteriota</taxon>
        <taxon>Stenosarchaea group</taxon>
        <taxon>Halobacteria</taxon>
        <taxon>Halobacteriales</taxon>
        <taxon>Haloarculaceae</taxon>
        <taxon>Haloarcula</taxon>
    </lineage>
</organism>
<dbReference type="Proteomes" id="UP000614221">
    <property type="component" value="Unassembled WGS sequence"/>
</dbReference>
<sequence>MSGRASYDGPALDATGQHITERPELDDSGETVDVVDDRLDADGEERVENVPHPNDGPERPDTDGQTTLDDWRWSP</sequence>
<gene>
    <name evidence="2" type="ORF">GCM10009067_28600</name>
</gene>
<dbReference type="RefSeq" id="WP_188978999.1">
    <property type="nucleotide sequence ID" value="NZ_BMPD01000005.1"/>
</dbReference>